<gene>
    <name evidence="3" type="ORF">GCM10010492_59800</name>
</gene>
<feature type="transmembrane region" description="Helical" evidence="1">
    <location>
        <begin position="45"/>
        <end position="61"/>
    </location>
</feature>
<feature type="domain" description="SPW repeat-containing integral membrane" evidence="2">
    <location>
        <begin position="13"/>
        <end position="112"/>
    </location>
</feature>
<name>A0ABP3E3M5_9PSEU</name>
<keyword evidence="4" id="KW-1185">Reference proteome</keyword>
<evidence type="ECO:0000259" key="2">
    <source>
        <dbReference type="Pfam" id="PF03779"/>
    </source>
</evidence>
<sequence>MRTAVPIGPLCVAAFLLGLWLVLAPFAFGYGIADARLTLHTNDVLAGAAVVMVSVVGMMALEEAPWTGPLLCVAGLWIALAPFMLDHRAGTDATAATVNDWAVGGGIAVLGAALAFLAHRLR</sequence>
<organism evidence="3 4">
    <name type="scientific">Saccharothrix mutabilis subsp. mutabilis</name>
    <dbReference type="NCBI Taxonomy" id="66855"/>
    <lineage>
        <taxon>Bacteria</taxon>
        <taxon>Bacillati</taxon>
        <taxon>Actinomycetota</taxon>
        <taxon>Actinomycetes</taxon>
        <taxon>Pseudonocardiales</taxon>
        <taxon>Pseudonocardiaceae</taxon>
        <taxon>Saccharothrix</taxon>
    </lineage>
</organism>
<protein>
    <recommendedName>
        <fullName evidence="2">SPW repeat-containing integral membrane domain-containing protein</fullName>
    </recommendedName>
</protein>
<keyword evidence="1" id="KW-1133">Transmembrane helix</keyword>
<dbReference type="EMBL" id="BAAABU010000019">
    <property type="protein sequence ID" value="GAA0251459.1"/>
    <property type="molecule type" value="Genomic_DNA"/>
</dbReference>
<accession>A0ABP3E3M5</accession>
<evidence type="ECO:0000313" key="4">
    <source>
        <dbReference type="Proteomes" id="UP001500416"/>
    </source>
</evidence>
<dbReference type="RefSeq" id="WP_343937284.1">
    <property type="nucleotide sequence ID" value="NZ_BAAABU010000019.1"/>
</dbReference>
<dbReference type="Pfam" id="PF03779">
    <property type="entry name" value="SPW"/>
    <property type="match status" value="1"/>
</dbReference>
<feature type="transmembrane region" description="Helical" evidence="1">
    <location>
        <begin position="68"/>
        <end position="85"/>
    </location>
</feature>
<keyword evidence="1" id="KW-0812">Transmembrane</keyword>
<evidence type="ECO:0000313" key="3">
    <source>
        <dbReference type="EMBL" id="GAA0251459.1"/>
    </source>
</evidence>
<feature type="transmembrane region" description="Helical" evidence="1">
    <location>
        <begin position="101"/>
        <end position="118"/>
    </location>
</feature>
<evidence type="ECO:0000256" key="1">
    <source>
        <dbReference type="SAM" id="Phobius"/>
    </source>
</evidence>
<dbReference type="Proteomes" id="UP001500416">
    <property type="component" value="Unassembled WGS sequence"/>
</dbReference>
<reference evidence="4" key="1">
    <citation type="journal article" date="2019" name="Int. J. Syst. Evol. Microbiol.">
        <title>The Global Catalogue of Microorganisms (GCM) 10K type strain sequencing project: providing services to taxonomists for standard genome sequencing and annotation.</title>
        <authorList>
            <consortium name="The Broad Institute Genomics Platform"/>
            <consortium name="The Broad Institute Genome Sequencing Center for Infectious Disease"/>
            <person name="Wu L."/>
            <person name="Ma J."/>
        </authorList>
    </citation>
    <scope>NUCLEOTIDE SEQUENCE [LARGE SCALE GENOMIC DNA]</scope>
    <source>
        <strain evidence="4">JCM 3380</strain>
    </source>
</reference>
<comment type="caution">
    <text evidence="3">The sequence shown here is derived from an EMBL/GenBank/DDBJ whole genome shotgun (WGS) entry which is preliminary data.</text>
</comment>
<proteinExistence type="predicted"/>
<dbReference type="InterPro" id="IPR005530">
    <property type="entry name" value="SPW"/>
</dbReference>
<keyword evidence="1" id="KW-0472">Membrane</keyword>